<dbReference type="OrthoDB" id="9806127at2"/>
<keyword evidence="2 7" id="KW-0812">Transmembrane</keyword>
<dbReference type="GO" id="GO:0015421">
    <property type="term" value="F:ABC-type oligopeptide transporter activity"/>
    <property type="evidence" value="ECO:0007669"/>
    <property type="project" value="TreeGrafter"/>
</dbReference>
<dbReference type="InterPro" id="IPR003593">
    <property type="entry name" value="AAA+_ATPase"/>
</dbReference>
<feature type="domain" description="ABC transporter" evidence="8">
    <location>
        <begin position="346"/>
        <end position="564"/>
    </location>
</feature>
<feature type="transmembrane region" description="Helical" evidence="7">
    <location>
        <begin position="171"/>
        <end position="189"/>
    </location>
</feature>
<dbReference type="SUPFAM" id="SSF90123">
    <property type="entry name" value="ABC transporter transmembrane region"/>
    <property type="match status" value="1"/>
</dbReference>
<dbReference type="SUPFAM" id="SSF52540">
    <property type="entry name" value="P-loop containing nucleoside triphosphate hydrolases"/>
    <property type="match status" value="1"/>
</dbReference>
<dbReference type="InterPro" id="IPR003439">
    <property type="entry name" value="ABC_transporter-like_ATP-bd"/>
</dbReference>
<evidence type="ECO:0000256" key="1">
    <source>
        <dbReference type="ARBA" id="ARBA00004651"/>
    </source>
</evidence>
<comment type="subcellular location">
    <subcellularLocation>
        <location evidence="1">Cell membrane</location>
        <topology evidence="1">Multi-pass membrane protein</topology>
    </subcellularLocation>
</comment>
<dbReference type="AlphaFoldDB" id="A0A4Y8UIQ0"/>
<accession>A0A4Y8UIQ0</accession>
<dbReference type="CDD" id="cd07346">
    <property type="entry name" value="ABC_6TM_exporters"/>
    <property type="match status" value="1"/>
</dbReference>
<name>A0A4Y8UIQ0_9GAMM</name>
<dbReference type="Gene3D" id="1.20.1560.10">
    <property type="entry name" value="ABC transporter type 1, transmembrane domain"/>
    <property type="match status" value="1"/>
</dbReference>
<evidence type="ECO:0000259" key="9">
    <source>
        <dbReference type="PROSITE" id="PS50929"/>
    </source>
</evidence>
<feature type="transmembrane region" description="Helical" evidence="7">
    <location>
        <begin position="142"/>
        <end position="165"/>
    </location>
</feature>
<dbReference type="PANTHER" id="PTHR43394">
    <property type="entry name" value="ATP-DEPENDENT PERMEASE MDL1, MITOCHONDRIAL"/>
    <property type="match status" value="1"/>
</dbReference>
<dbReference type="InterPro" id="IPR027417">
    <property type="entry name" value="P-loop_NTPase"/>
</dbReference>
<feature type="transmembrane region" description="Helical" evidence="7">
    <location>
        <begin position="285"/>
        <end position="312"/>
    </location>
</feature>
<evidence type="ECO:0000313" key="11">
    <source>
        <dbReference type="Proteomes" id="UP000298133"/>
    </source>
</evidence>
<keyword evidence="11" id="KW-1185">Reference proteome</keyword>
<evidence type="ECO:0000259" key="8">
    <source>
        <dbReference type="PROSITE" id="PS50893"/>
    </source>
</evidence>
<sequence>MASTAASTTSSQRRHSLRWLYSYLGREKRALFGLGLLSLTVTAVVLLQPMLVKLLIDDGLLAGDRTTLVTVAAIMLAAALASTLLSGVNRIYHTAVSGRILFALRQDLFAHMHRLTPRFYQAERAGDLISRLDRDIAEIQRFAVDTLFSSLSALIGLLGTLGLLIYLNAKLASVLLLLIPLQLLFLSKVRPWIEQHNRASRECSADLSAFLTEAVPMVKFTQSSGAQSHQNSRLGRLNALFLNSLIRLQKIEFFGQAVPSLLVSITRAGVFLVGGLSVIDGDMQLGALVAFTTYLGMAFGPVQSLLGLYLSWQRMVVSLDRVAYLRQQPAEPTGSQPLPADARGAIAIRQLSFGHSAAAPLFDNATAQLPAGDKIALQGPSGSGKSTLVDLLLGHCQPHSGTIEIDGIPLRELDLAQWRARVALVAQQPVILRDSLANNLLFSAPHASREQLLAVATQVGLDPLLARLPDGLDSTVGERGETLSGGEKQRIAIARALLRKPLLVILDEPTSALDSAAEQQLITLIDQLFSTTTRLIISHTDSPLKDADSYLTVSERQLQRSGRS</sequence>
<evidence type="ECO:0000256" key="4">
    <source>
        <dbReference type="ARBA" id="ARBA00022840"/>
    </source>
</evidence>
<feature type="transmembrane region" description="Helical" evidence="7">
    <location>
        <begin position="71"/>
        <end position="92"/>
    </location>
</feature>
<evidence type="ECO:0000256" key="5">
    <source>
        <dbReference type="ARBA" id="ARBA00022989"/>
    </source>
</evidence>
<keyword evidence="5 7" id="KW-1133">Transmembrane helix</keyword>
<evidence type="ECO:0000256" key="7">
    <source>
        <dbReference type="SAM" id="Phobius"/>
    </source>
</evidence>
<dbReference type="Pfam" id="PF00005">
    <property type="entry name" value="ABC_tran"/>
    <property type="match status" value="1"/>
</dbReference>
<comment type="caution">
    <text evidence="10">The sequence shown here is derived from an EMBL/GenBank/DDBJ whole genome shotgun (WGS) entry which is preliminary data.</text>
</comment>
<dbReference type="InterPro" id="IPR039421">
    <property type="entry name" value="Type_1_exporter"/>
</dbReference>
<dbReference type="PROSITE" id="PS50929">
    <property type="entry name" value="ABC_TM1F"/>
    <property type="match status" value="1"/>
</dbReference>
<evidence type="ECO:0000256" key="6">
    <source>
        <dbReference type="ARBA" id="ARBA00023136"/>
    </source>
</evidence>
<keyword evidence="3" id="KW-0547">Nucleotide-binding</keyword>
<evidence type="ECO:0000256" key="2">
    <source>
        <dbReference type="ARBA" id="ARBA00022692"/>
    </source>
</evidence>
<protein>
    <submittedName>
        <fullName evidence="10">ABC transporter ATP-binding protein</fullName>
    </submittedName>
</protein>
<dbReference type="Pfam" id="PF00664">
    <property type="entry name" value="ABC_membrane"/>
    <property type="match status" value="1"/>
</dbReference>
<dbReference type="Proteomes" id="UP000298133">
    <property type="component" value="Unassembled WGS sequence"/>
</dbReference>
<keyword evidence="6 7" id="KW-0472">Membrane</keyword>
<gene>
    <name evidence="10" type="ORF">E3W66_01055</name>
</gene>
<feature type="transmembrane region" description="Helical" evidence="7">
    <location>
        <begin position="30"/>
        <end position="51"/>
    </location>
</feature>
<dbReference type="InterPro" id="IPR036640">
    <property type="entry name" value="ABC1_TM_sf"/>
</dbReference>
<dbReference type="PROSITE" id="PS50893">
    <property type="entry name" value="ABC_TRANSPORTER_2"/>
    <property type="match status" value="1"/>
</dbReference>
<dbReference type="InterPro" id="IPR011527">
    <property type="entry name" value="ABC1_TM_dom"/>
</dbReference>
<dbReference type="EMBL" id="SPIA01000001">
    <property type="protein sequence ID" value="TFH68580.1"/>
    <property type="molecule type" value="Genomic_DNA"/>
</dbReference>
<reference evidence="10 11" key="1">
    <citation type="submission" date="2019-03" db="EMBL/GenBank/DDBJ databases">
        <title>Draft genome of Gammaproteobacteria bacterium LSUCC0057, a member of the SAR92 clade.</title>
        <authorList>
            <person name="Lanclos V.C."/>
            <person name="Doiron C."/>
            <person name="Henson M.W."/>
            <person name="Thrash J.C."/>
        </authorList>
    </citation>
    <scope>NUCLEOTIDE SEQUENCE [LARGE SCALE GENOMIC DNA]</scope>
    <source>
        <strain evidence="10 11">LSUCC0057</strain>
    </source>
</reference>
<dbReference type="PROSITE" id="PS00211">
    <property type="entry name" value="ABC_TRANSPORTER_1"/>
    <property type="match status" value="1"/>
</dbReference>
<proteinExistence type="predicted"/>
<dbReference type="Gene3D" id="3.40.50.300">
    <property type="entry name" value="P-loop containing nucleotide triphosphate hydrolases"/>
    <property type="match status" value="1"/>
</dbReference>
<dbReference type="InterPro" id="IPR017871">
    <property type="entry name" value="ABC_transporter-like_CS"/>
</dbReference>
<organism evidence="10 11">
    <name type="scientific">Gammaproteobacteria bacterium LSUCC0057</name>
    <dbReference type="NCBI Taxonomy" id="2559237"/>
    <lineage>
        <taxon>Bacteria</taxon>
        <taxon>Pseudomonadati</taxon>
        <taxon>Pseudomonadota</taxon>
        <taxon>Gammaproteobacteria</taxon>
        <taxon>Cellvibrionales</taxon>
        <taxon>Porticoccaceae</taxon>
        <taxon>SAR92 clade</taxon>
    </lineage>
</organism>
<keyword evidence="4 10" id="KW-0067">ATP-binding</keyword>
<dbReference type="GO" id="GO:0005886">
    <property type="term" value="C:plasma membrane"/>
    <property type="evidence" value="ECO:0007669"/>
    <property type="project" value="UniProtKB-SubCell"/>
</dbReference>
<dbReference type="GO" id="GO:0005524">
    <property type="term" value="F:ATP binding"/>
    <property type="evidence" value="ECO:0007669"/>
    <property type="project" value="UniProtKB-KW"/>
</dbReference>
<feature type="domain" description="ABC transmembrane type-1" evidence="9">
    <location>
        <begin position="32"/>
        <end position="314"/>
    </location>
</feature>
<dbReference type="GO" id="GO:0016887">
    <property type="term" value="F:ATP hydrolysis activity"/>
    <property type="evidence" value="ECO:0007669"/>
    <property type="project" value="InterPro"/>
</dbReference>
<evidence type="ECO:0000256" key="3">
    <source>
        <dbReference type="ARBA" id="ARBA00022741"/>
    </source>
</evidence>
<dbReference type="PANTHER" id="PTHR43394:SF1">
    <property type="entry name" value="ATP-BINDING CASSETTE SUB-FAMILY B MEMBER 10, MITOCHONDRIAL"/>
    <property type="match status" value="1"/>
</dbReference>
<feature type="transmembrane region" description="Helical" evidence="7">
    <location>
        <begin position="257"/>
        <end position="279"/>
    </location>
</feature>
<evidence type="ECO:0000313" key="10">
    <source>
        <dbReference type="EMBL" id="TFH68580.1"/>
    </source>
</evidence>
<dbReference type="SMART" id="SM00382">
    <property type="entry name" value="AAA"/>
    <property type="match status" value="1"/>
</dbReference>